<sequence length="361" mass="38859">MRIKTNNFHNNPYVCLGRSPGANSHAQLGLGYASEQCDTPQQVNEVPFRIADVQCVAAGGGHTLIGLTDGRLYGCGWNNRGQLGVGHTNDCVQFQAVGDFGFKHIAAGWDVSAGINAFGELYVWGSNVWQQIAEANVKTVTKPQKLTLPGNETVVKVMFGLQYMAVLTDCGNVWVLGKCKFLSNDYPPDNRSNLLVRCLNDKGHVRDIASGDNHLVLLTEGNRILCLGDNKHGQCTSESIFPTNIIKLESGWTHSGFLTGDGEIYLWGRNNYGQLGCAGGPSSSVPRLLQLHDSALPKDMSLGSQHGTALTASGRVYCWGWNEHGNCGIGGVENVLAPKLVELPLPVSRIICGAGYTLAFT</sequence>
<dbReference type="PROSITE" id="PS50012">
    <property type="entry name" value="RCC1_3"/>
    <property type="match status" value="4"/>
</dbReference>
<dbReference type="OrthoDB" id="10256179at2759"/>
<dbReference type="Proteomes" id="UP000030765">
    <property type="component" value="Unassembled WGS sequence"/>
</dbReference>
<feature type="repeat" description="RCC1" evidence="3">
    <location>
        <begin position="262"/>
        <end position="313"/>
    </location>
</feature>
<dbReference type="PANTHER" id="PTHR45982">
    <property type="entry name" value="REGULATOR OF CHROMOSOME CONDENSATION"/>
    <property type="match status" value="1"/>
</dbReference>
<feature type="repeat" description="RCC1" evidence="3">
    <location>
        <begin position="119"/>
        <end position="170"/>
    </location>
</feature>
<dbReference type="STRING" id="74873.A0A084W4V4"/>
<dbReference type="InterPro" id="IPR009091">
    <property type="entry name" value="RCC1/BLIP-II"/>
</dbReference>
<feature type="repeat" description="RCC1" evidence="3">
    <location>
        <begin position="15"/>
        <end position="69"/>
    </location>
</feature>
<evidence type="ECO:0000313" key="6">
    <source>
        <dbReference type="EnsemblMetazoa" id="ASIC013086-PA"/>
    </source>
</evidence>
<dbReference type="EnsemblMetazoa" id="ASIC013086-RA">
    <property type="protein sequence ID" value="ASIC013086-PA"/>
    <property type="gene ID" value="ASIC013086"/>
</dbReference>
<keyword evidence="7" id="KW-1185">Reference proteome</keyword>
<dbReference type="EMBL" id="ATLV01020383">
    <property type="status" value="NOT_ANNOTATED_CDS"/>
    <property type="molecule type" value="Genomic_DNA"/>
</dbReference>
<dbReference type="VEuPathDB" id="VectorBase:ASIC013086"/>
<evidence type="ECO:0000313" key="7">
    <source>
        <dbReference type="Proteomes" id="UP000030765"/>
    </source>
</evidence>
<reference evidence="5 7" key="1">
    <citation type="journal article" date="2014" name="BMC Genomics">
        <title>Genome sequence of Anopheles sinensis provides insight into genetics basis of mosquito competence for malaria parasites.</title>
        <authorList>
            <person name="Zhou D."/>
            <person name="Zhang D."/>
            <person name="Ding G."/>
            <person name="Shi L."/>
            <person name="Hou Q."/>
            <person name="Ye Y."/>
            <person name="Xu Y."/>
            <person name="Zhou H."/>
            <person name="Xiong C."/>
            <person name="Li S."/>
            <person name="Yu J."/>
            <person name="Hong S."/>
            <person name="Yu X."/>
            <person name="Zou P."/>
            <person name="Chen C."/>
            <person name="Chang X."/>
            <person name="Wang W."/>
            <person name="Lv Y."/>
            <person name="Sun Y."/>
            <person name="Ma L."/>
            <person name="Shen B."/>
            <person name="Zhu C."/>
        </authorList>
    </citation>
    <scope>NUCLEOTIDE SEQUENCE [LARGE SCALE GENOMIC DNA]</scope>
</reference>
<reference evidence="6" key="2">
    <citation type="submission" date="2020-05" db="UniProtKB">
        <authorList>
            <consortium name="EnsemblMetazoa"/>
        </authorList>
    </citation>
    <scope>IDENTIFICATION</scope>
</reference>
<evidence type="ECO:0000313" key="5">
    <source>
        <dbReference type="EMBL" id="KFB45248.1"/>
    </source>
</evidence>
<dbReference type="PRINTS" id="PR00633">
    <property type="entry name" value="RCCNDNSATION"/>
</dbReference>
<dbReference type="InterPro" id="IPR051553">
    <property type="entry name" value="Ran_GTPase-activating"/>
</dbReference>
<dbReference type="EMBL" id="KE525299">
    <property type="protein sequence ID" value="KFB45248.1"/>
    <property type="molecule type" value="Genomic_DNA"/>
</dbReference>
<dbReference type="InterPro" id="IPR058923">
    <property type="entry name" value="RCC1-like_dom"/>
</dbReference>
<evidence type="ECO:0000256" key="3">
    <source>
        <dbReference type="PROSITE-ProRule" id="PRU00235"/>
    </source>
</evidence>
<dbReference type="VEuPathDB" id="VectorBase:ASIS000447"/>
<keyword evidence="2" id="KW-0677">Repeat</keyword>
<dbReference type="PANTHER" id="PTHR45982:SF8">
    <property type="entry name" value="E3 UBIQUITIN-PROTEIN LIGASE HERC2-LIKE PROTEIN-RELATED"/>
    <property type="match status" value="1"/>
</dbReference>
<accession>A0A084W4V4</accession>
<organism evidence="5">
    <name type="scientific">Anopheles sinensis</name>
    <name type="common">Mosquito</name>
    <dbReference type="NCBI Taxonomy" id="74873"/>
    <lineage>
        <taxon>Eukaryota</taxon>
        <taxon>Metazoa</taxon>
        <taxon>Ecdysozoa</taxon>
        <taxon>Arthropoda</taxon>
        <taxon>Hexapoda</taxon>
        <taxon>Insecta</taxon>
        <taxon>Pterygota</taxon>
        <taxon>Neoptera</taxon>
        <taxon>Endopterygota</taxon>
        <taxon>Diptera</taxon>
        <taxon>Nematocera</taxon>
        <taxon>Culicoidea</taxon>
        <taxon>Culicidae</taxon>
        <taxon>Anophelinae</taxon>
        <taxon>Anopheles</taxon>
    </lineage>
</organism>
<evidence type="ECO:0000256" key="1">
    <source>
        <dbReference type="ARBA" id="ARBA00022658"/>
    </source>
</evidence>
<dbReference type="OMA" id="GWGNCRK"/>
<evidence type="ECO:0000256" key="2">
    <source>
        <dbReference type="ARBA" id="ARBA00022737"/>
    </source>
</evidence>
<dbReference type="AlphaFoldDB" id="A0A084W4V4"/>
<dbReference type="PROSITE" id="PS00626">
    <property type="entry name" value="RCC1_2"/>
    <property type="match status" value="1"/>
</dbReference>
<dbReference type="Gene3D" id="2.130.10.30">
    <property type="entry name" value="Regulator of chromosome condensation 1/beta-lactamase-inhibitor protein II"/>
    <property type="match status" value="2"/>
</dbReference>
<dbReference type="GO" id="GO:0005737">
    <property type="term" value="C:cytoplasm"/>
    <property type="evidence" value="ECO:0007669"/>
    <property type="project" value="TreeGrafter"/>
</dbReference>
<feature type="repeat" description="RCC1" evidence="3">
    <location>
        <begin position="314"/>
        <end position="361"/>
    </location>
</feature>
<name>A0A084W4V4_ANOSI</name>
<dbReference type="InterPro" id="IPR000408">
    <property type="entry name" value="Reg_chr_condens"/>
</dbReference>
<gene>
    <name evidence="5" type="ORF">ZHAS_00013086</name>
</gene>
<protein>
    <submittedName>
        <fullName evidence="5">AGAP008272-PA-like protein</fullName>
    </submittedName>
</protein>
<dbReference type="Pfam" id="PF25390">
    <property type="entry name" value="WD40_RLD"/>
    <property type="match status" value="1"/>
</dbReference>
<dbReference type="GO" id="GO:0005085">
    <property type="term" value="F:guanyl-nucleotide exchange factor activity"/>
    <property type="evidence" value="ECO:0007669"/>
    <property type="project" value="TreeGrafter"/>
</dbReference>
<evidence type="ECO:0000259" key="4">
    <source>
        <dbReference type="Pfam" id="PF25390"/>
    </source>
</evidence>
<proteinExistence type="predicted"/>
<keyword evidence="1" id="KW-0344">Guanine-nucleotide releasing factor</keyword>
<dbReference type="SUPFAM" id="SSF50985">
    <property type="entry name" value="RCC1/BLIP-II"/>
    <property type="match status" value="1"/>
</dbReference>
<feature type="domain" description="RCC1-like" evidence="4">
    <location>
        <begin position="21"/>
        <end position="359"/>
    </location>
</feature>